<evidence type="ECO:0000256" key="1">
    <source>
        <dbReference type="SAM" id="Phobius"/>
    </source>
</evidence>
<gene>
    <name evidence="2" type="ORF">IPA_04440</name>
</gene>
<proteinExistence type="predicted"/>
<sequence>MLKNLKIDEIARRVFATNGVDALLSAIGVLSGTSSISHSENPNVYLGAVLGGALSLGLLSGFLGVMITERSERLKELKELEKSMMKKLDNTMYARVVNYASIYVALWSLLGSLGLPLIAITPLFLALRGLLVTHQAVLWSLVMAHIELFLLGLYIGKDTSPIRIALQYLSLGIAAHIIASMLGAIIS</sequence>
<dbReference type="Proteomes" id="UP001063698">
    <property type="component" value="Chromosome"/>
</dbReference>
<feature type="transmembrane region" description="Helical" evidence="1">
    <location>
        <begin position="96"/>
        <end position="124"/>
    </location>
</feature>
<feature type="transmembrane region" description="Helical" evidence="1">
    <location>
        <begin position="168"/>
        <end position="186"/>
    </location>
</feature>
<dbReference type="AlphaFoldDB" id="A0A977KB58"/>
<evidence type="ECO:0000313" key="3">
    <source>
        <dbReference type="Proteomes" id="UP001063698"/>
    </source>
</evidence>
<accession>A0A977KB58</accession>
<keyword evidence="1" id="KW-0472">Membrane</keyword>
<keyword evidence="1" id="KW-1133">Transmembrane helix</keyword>
<keyword evidence="1" id="KW-0812">Transmembrane</keyword>
<keyword evidence="3" id="KW-1185">Reference proteome</keyword>
<protein>
    <recommendedName>
        <fullName evidence="4">VIT family protein</fullName>
    </recommendedName>
</protein>
<name>A0A977KB58_9CREN</name>
<dbReference type="KEGG" id="ipc:IPA_04440"/>
<reference evidence="2" key="1">
    <citation type="submission" date="2013-11" db="EMBL/GenBank/DDBJ databases">
        <title>Comparative genomics of Ignicoccus.</title>
        <authorList>
            <person name="Podar M."/>
        </authorList>
    </citation>
    <scope>NUCLEOTIDE SEQUENCE</scope>
    <source>
        <strain evidence="2">DSM 13166</strain>
    </source>
</reference>
<feature type="transmembrane region" description="Helical" evidence="1">
    <location>
        <begin position="136"/>
        <end position="156"/>
    </location>
</feature>
<feature type="transmembrane region" description="Helical" evidence="1">
    <location>
        <begin position="20"/>
        <end position="38"/>
    </location>
</feature>
<dbReference type="EMBL" id="CP006868">
    <property type="protein sequence ID" value="UXD22407.1"/>
    <property type="molecule type" value="Genomic_DNA"/>
</dbReference>
<feature type="transmembrane region" description="Helical" evidence="1">
    <location>
        <begin position="44"/>
        <end position="68"/>
    </location>
</feature>
<organism evidence="2 3">
    <name type="scientific">Ignicoccus pacificus DSM 13166</name>
    <dbReference type="NCBI Taxonomy" id="940294"/>
    <lineage>
        <taxon>Archaea</taxon>
        <taxon>Thermoproteota</taxon>
        <taxon>Thermoprotei</taxon>
        <taxon>Desulfurococcales</taxon>
        <taxon>Desulfurococcaceae</taxon>
        <taxon>Ignicoccus</taxon>
    </lineage>
</organism>
<evidence type="ECO:0000313" key="2">
    <source>
        <dbReference type="EMBL" id="UXD22407.1"/>
    </source>
</evidence>
<evidence type="ECO:0008006" key="4">
    <source>
        <dbReference type="Google" id="ProtNLM"/>
    </source>
</evidence>